<dbReference type="EMBL" id="VRMG01000016">
    <property type="protein sequence ID" value="TXN28118.1"/>
    <property type="molecule type" value="Genomic_DNA"/>
</dbReference>
<feature type="domain" description="DUF2510" evidence="1">
    <location>
        <begin position="50"/>
        <end position="79"/>
    </location>
</feature>
<gene>
    <name evidence="2" type="ORF">FVP33_18420</name>
</gene>
<reference evidence="2 3" key="1">
    <citation type="submission" date="2019-08" db="EMBL/GenBank/DDBJ databases">
        <title>Bacterial whole genome sequence for Glaciihabitans sp. CHu50b-6-2.</title>
        <authorList>
            <person name="Jin L."/>
        </authorList>
    </citation>
    <scope>NUCLEOTIDE SEQUENCE [LARGE SCALE GENOMIC DNA]</scope>
    <source>
        <strain evidence="2 3">CHu50b-6-2</strain>
    </source>
</reference>
<dbReference type="InterPro" id="IPR018929">
    <property type="entry name" value="DUF2510"/>
</dbReference>
<dbReference type="Pfam" id="PF10708">
    <property type="entry name" value="DUF2510"/>
    <property type="match status" value="1"/>
</dbReference>
<name>A0A5C8ULI3_9MICO</name>
<comment type="caution">
    <text evidence="2">The sequence shown here is derived from an EMBL/GenBank/DDBJ whole genome shotgun (WGS) entry which is preliminary data.</text>
</comment>
<keyword evidence="3" id="KW-1185">Reference proteome</keyword>
<dbReference type="Proteomes" id="UP000321379">
    <property type="component" value="Unassembled WGS sequence"/>
</dbReference>
<organism evidence="2 3">
    <name type="scientific">Lacisediminihabitans profunda</name>
    <dbReference type="NCBI Taxonomy" id="2594790"/>
    <lineage>
        <taxon>Bacteria</taxon>
        <taxon>Bacillati</taxon>
        <taxon>Actinomycetota</taxon>
        <taxon>Actinomycetes</taxon>
        <taxon>Micrococcales</taxon>
        <taxon>Microbacteriaceae</taxon>
        <taxon>Lacisediminihabitans</taxon>
    </lineage>
</organism>
<evidence type="ECO:0000313" key="2">
    <source>
        <dbReference type="EMBL" id="TXN28118.1"/>
    </source>
</evidence>
<evidence type="ECO:0000313" key="3">
    <source>
        <dbReference type="Proteomes" id="UP000321379"/>
    </source>
</evidence>
<accession>A0A5C8ULI3</accession>
<dbReference type="AlphaFoldDB" id="A0A5C8ULI3"/>
<proteinExistence type="predicted"/>
<evidence type="ECO:0000259" key="1">
    <source>
        <dbReference type="Pfam" id="PF10708"/>
    </source>
</evidence>
<sequence>MPVPRWAFKRCAFTRCAFYPLCFHPTGPPPKRAPPPGAFTMSLNDTSVPAGWYRDPLGLPQLRWWNGTNWTNKVEEPRPELQIAESMDRATAVTR</sequence>
<protein>
    <submittedName>
        <fullName evidence="2">DUF2510 domain-containing protein</fullName>
    </submittedName>
</protein>